<gene>
    <name evidence="6" type="ORF">MJAP1_001914</name>
</gene>
<name>A0AAF0F5Y6_9BASI</name>
<keyword evidence="2 5" id="KW-0812">Transmembrane</keyword>
<feature type="transmembrane region" description="Helical" evidence="5">
    <location>
        <begin position="72"/>
        <end position="90"/>
    </location>
</feature>
<keyword evidence="3 5" id="KW-1133">Transmembrane helix</keyword>
<evidence type="ECO:0000256" key="2">
    <source>
        <dbReference type="ARBA" id="ARBA00022692"/>
    </source>
</evidence>
<dbReference type="RefSeq" id="XP_060121845.1">
    <property type="nucleotide sequence ID" value="XM_060265862.1"/>
</dbReference>
<protein>
    <submittedName>
        <fullName evidence="6">Uncharacterized protein</fullName>
    </submittedName>
</protein>
<reference evidence="6" key="1">
    <citation type="submission" date="2023-03" db="EMBL/GenBank/DDBJ databases">
        <title>Mating type loci evolution in Malassezia.</title>
        <authorList>
            <person name="Coelho M.A."/>
        </authorList>
    </citation>
    <scope>NUCLEOTIDE SEQUENCE</scope>
    <source>
        <strain evidence="6">CBS 9431</strain>
    </source>
</reference>
<dbReference type="GeneID" id="85225563"/>
<dbReference type="PANTHER" id="PTHR16201">
    <property type="entry name" value="SEVEN TRANSMEMBRANE PROTEIN 1-RELATED"/>
    <property type="match status" value="1"/>
</dbReference>
<dbReference type="InterPro" id="IPR051415">
    <property type="entry name" value="LAAT-1"/>
</dbReference>
<keyword evidence="4 5" id="KW-0472">Membrane</keyword>
<comment type="subcellular location">
    <subcellularLocation>
        <location evidence="1">Membrane</location>
        <topology evidence="1">Multi-pass membrane protein</topology>
    </subcellularLocation>
</comment>
<dbReference type="InterPro" id="IPR006603">
    <property type="entry name" value="PQ-loop_rpt"/>
</dbReference>
<evidence type="ECO:0000256" key="5">
    <source>
        <dbReference type="SAM" id="Phobius"/>
    </source>
</evidence>
<feature type="transmembrane region" description="Helical" evidence="5">
    <location>
        <begin position="146"/>
        <end position="166"/>
    </location>
</feature>
<dbReference type="Gene3D" id="1.20.1280.290">
    <property type="match status" value="1"/>
</dbReference>
<dbReference type="PANTHER" id="PTHR16201:SF44">
    <property type="entry name" value="SEVEN TRANSMEMBRANE PROTEIN 1"/>
    <property type="match status" value="1"/>
</dbReference>
<sequence length="195" mass="21801">MWWYYGKYYQSGALISPGATGDAPTATETTPLVGGQVEVAQSRLRKAWEQVCESVTVFFDQFTPLQFAMFKYMITLGFVIVTGVIAWYSVDESSILADHTALILKKSPEENPVVLRWDAQLLGWLSALLYIASRIPQIFKNCHTKCAGLSLALFVFAVGGNVTYVLRIAPTRPNPQMLHAFLRSRVKKRYGANSK</sequence>
<dbReference type="Proteomes" id="UP001217754">
    <property type="component" value="Chromosome 3"/>
</dbReference>
<dbReference type="EMBL" id="CP119960">
    <property type="protein sequence ID" value="WFD38948.1"/>
    <property type="molecule type" value="Genomic_DNA"/>
</dbReference>
<dbReference type="GO" id="GO:0016020">
    <property type="term" value="C:membrane"/>
    <property type="evidence" value="ECO:0007669"/>
    <property type="project" value="UniProtKB-SubCell"/>
</dbReference>
<organism evidence="6 7">
    <name type="scientific">Malassezia japonica</name>
    <dbReference type="NCBI Taxonomy" id="223818"/>
    <lineage>
        <taxon>Eukaryota</taxon>
        <taxon>Fungi</taxon>
        <taxon>Dikarya</taxon>
        <taxon>Basidiomycota</taxon>
        <taxon>Ustilaginomycotina</taxon>
        <taxon>Malasseziomycetes</taxon>
        <taxon>Malasseziales</taxon>
        <taxon>Malasseziaceae</taxon>
        <taxon>Malassezia</taxon>
    </lineage>
</organism>
<evidence type="ECO:0000256" key="4">
    <source>
        <dbReference type="ARBA" id="ARBA00023136"/>
    </source>
</evidence>
<dbReference type="AlphaFoldDB" id="A0AAF0F5Y6"/>
<evidence type="ECO:0000313" key="6">
    <source>
        <dbReference type="EMBL" id="WFD38948.1"/>
    </source>
</evidence>
<dbReference type="Pfam" id="PF04193">
    <property type="entry name" value="PQ-loop"/>
    <property type="match status" value="1"/>
</dbReference>
<evidence type="ECO:0000313" key="7">
    <source>
        <dbReference type="Proteomes" id="UP001217754"/>
    </source>
</evidence>
<accession>A0AAF0F5Y6</accession>
<keyword evidence="7" id="KW-1185">Reference proteome</keyword>
<evidence type="ECO:0000256" key="3">
    <source>
        <dbReference type="ARBA" id="ARBA00022989"/>
    </source>
</evidence>
<proteinExistence type="predicted"/>
<evidence type="ECO:0000256" key="1">
    <source>
        <dbReference type="ARBA" id="ARBA00004141"/>
    </source>
</evidence>